<keyword evidence="3 7" id="KW-0812">Transmembrane</keyword>
<reference evidence="10 13" key="2">
    <citation type="submission" date="2020-02" db="EMBL/GenBank/DDBJ databases">
        <title>Paraburkholderia simonii sp. nov. and Paraburkholderia youngii sp. nov. Brazilian and Mexican Mimosa-associated rhizobia.</title>
        <authorList>
            <person name="Mavima L."/>
            <person name="Beukes C.W."/>
            <person name="Chan W.Y."/>
            <person name="Palmer M."/>
            <person name="De Meyer S.E."/>
            <person name="James E.K."/>
            <person name="Venter S.N."/>
            <person name="Steenkamp E.T."/>
        </authorList>
    </citation>
    <scope>NUCLEOTIDE SEQUENCE [LARGE SCALE GENOMIC DNA]</scope>
    <source>
        <strain evidence="10 13">JPY169</strain>
    </source>
</reference>
<keyword evidence="5 7" id="KW-1133">Transmembrane helix</keyword>
<dbReference type="InterPro" id="IPR000326">
    <property type="entry name" value="PAP2/HPO"/>
</dbReference>
<dbReference type="EMBL" id="JACHDE010000013">
    <property type="protein sequence ID" value="MBB5403510.1"/>
    <property type="molecule type" value="Genomic_DNA"/>
</dbReference>
<evidence type="ECO:0000256" key="2">
    <source>
        <dbReference type="ARBA" id="ARBA00022475"/>
    </source>
</evidence>
<proteinExistence type="predicted"/>
<protein>
    <submittedName>
        <fullName evidence="10">Phosphatase PAP2 family protein</fullName>
    </submittedName>
    <submittedName>
        <fullName evidence="9">Undecaprenyl-diphosphatase</fullName>
        <ecNumber evidence="9">3.6.1.27</ecNumber>
    </submittedName>
</protein>
<reference evidence="11 14" key="1">
    <citation type="submission" date="2019-08" db="EMBL/GenBank/DDBJ databases">
        <title>Paraburkholderia simonii sp. nov. and P. youngii sp. nov. Brazilian and Mexican Mimosa-associated rhizobia.</title>
        <authorList>
            <person name="Mavima L."/>
            <person name="Beukes C.W."/>
            <person name="Palmer M."/>
            <person name="De Meyer S.E."/>
            <person name="James E.K."/>
            <person name="Maluk M."/>
            <person name="Avontuur J.R."/>
            <person name="Chan W.Y."/>
            <person name="Venter S.N."/>
            <person name="Steenkamp E.T."/>
        </authorList>
    </citation>
    <scope>NUCLEOTIDE SEQUENCE [LARGE SCALE GENOMIC DNA]</scope>
    <source>
        <strain evidence="11 14">JPY454</strain>
    </source>
</reference>
<evidence type="ECO:0000313" key="11">
    <source>
        <dbReference type="EMBL" id="NVI07703.1"/>
    </source>
</evidence>
<accession>A0A7W8LBA5</accession>
<evidence type="ECO:0000256" key="1">
    <source>
        <dbReference type="ARBA" id="ARBA00004651"/>
    </source>
</evidence>
<dbReference type="EMBL" id="VOMC01000037">
    <property type="protein sequence ID" value="NVI07703.1"/>
    <property type="molecule type" value="Genomic_DNA"/>
</dbReference>
<feature type="transmembrane region" description="Helical" evidence="7">
    <location>
        <begin position="157"/>
        <end position="177"/>
    </location>
</feature>
<evidence type="ECO:0000259" key="8">
    <source>
        <dbReference type="SMART" id="SM00014"/>
    </source>
</evidence>
<dbReference type="Proteomes" id="UP000592820">
    <property type="component" value="Unassembled WGS sequence"/>
</dbReference>
<feature type="transmembrane region" description="Helical" evidence="7">
    <location>
        <begin position="60"/>
        <end position="82"/>
    </location>
</feature>
<feature type="domain" description="Phosphatidic acid phosphatase type 2/haloperoxidase" evidence="8">
    <location>
        <begin position="60"/>
        <end position="178"/>
    </location>
</feature>
<reference evidence="9 12" key="3">
    <citation type="submission" date="2020-08" db="EMBL/GenBank/DDBJ databases">
        <title>Genomic Encyclopedia of Type Strains, Phase IV (KMG-V): Genome sequencing to study the core and pangenomes of soil and plant-associated prokaryotes.</title>
        <authorList>
            <person name="Whitman W."/>
        </authorList>
    </citation>
    <scope>NUCLEOTIDE SEQUENCE [LARGE SCALE GENOMIC DNA]</scope>
    <source>
        <strain evidence="9 12">JPY162</strain>
    </source>
</reference>
<evidence type="ECO:0000256" key="4">
    <source>
        <dbReference type="ARBA" id="ARBA00022801"/>
    </source>
</evidence>
<evidence type="ECO:0000256" key="7">
    <source>
        <dbReference type="SAM" id="Phobius"/>
    </source>
</evidence>
<name>A0A7W8LBA5_9BURK</name>
<evidence type="ECO:0000256" key="5">
    <source>
        <dbReference type="ARBA" id="ARBA00022989"/>
    </source>
</evidence>
<dbReference type="InterPro" id="IPR036938">
    <property type="entry name" value="PAP2/HPO_sf"/>
</dbReference>
<keyword evidence="4 9" id="KW-0378">Hydrolase</keyword>
<keyword evidence="14" id="KW-1185">Reference proteome</keyword>
<dbReference type="PANTHER" id="PTHR14969">
    <property type="entry name" value="SPHINGOSINE-1-PHOSPHATE PHOSPHOHYDROLASE"/>
    <property type="match status" value="1"/>
</dbReference>
<evidence type="ECO:0000313" key="10">
    <source>
        <dbReference type="EMBL" id="NUY05479.1"/>
    </source>
</evidence>
<dbReference type="Proteomes" id="UP000594380">
    <property type="component" value="Unassembled WGS sequence"/>
</dbReference>
<gene>
    <name evidence="11" type="ORF">FSB64_28915</name>
    <name evidence="10" type="ORF">G5S42_38595</name>
    <name evidence="9" type="ORF">HDG41_005598</name>
</gene>
<dbReference type="GeneID" id="301106264"/>
<dbReference type="SMART" id="SM00014">
    <property type="entry name" value="acidPPc"/>
    <property type="match status" value="1"/>
</dbReference>
<feature type="transmembrane region" description="Helical" evidence="7">
    <location>
        <begin position="27"/>
        <end position="48"/>
    </location>
</feature>
<sequence length="230" mass="26276">MNSIDSSIETYLSNIHFGNLTTQTIEVIADLYTFKGLVLIPLLWWMWFQRGDRREWRREMVLATLLSGLLALFVGRLLTHWLPFRVRPVFSSELHLRFAGRVIDDAQLSTWSSFPSDHAMLWMAIATGIFLVWRAVGVLVLIYAVLVICVPRAYLGFHYPSDLLVGALIGAGITYLMTRDAIRVRYATPALRWMERYPGPSASLAFMLCLELATQFDELRKLAGSVIRHL</sequence>
<dbReference type="AlphaFoldDB" id="A0A7W8LBA5"/>
<dbReference type="Gene3D" id="1.20.144.10">
    <property type="entry name" value="Phosphatidic acid phosphatase type 2/haloperoxidase"/>
    <property type="match status" value="1"/>
</dbReference>
<organism evidence="9 12">
    <name type="scientific">Paraburkholderia youngii</name>
    <dbReference type="NCBI Taxonomy" id="2782701"/>
    <lineage>
        <taxon>Bacteria</taxon>
        <taxon>Pseudomonadati</taxon>
        <taxon>Pseudomonadota</taxon>
        <taxon>Betaproteobacteria</taxon>
        <taxon>Burkholderiales</taxon>
        <taxon>Burkholderiaceae</taxon>
        <taxon>Paraburkholderia</taxon>
    </lineage>
</organism>
<evidence type="ECO:0000313" key="13">
    <source>
        <dbReference type="Proteomes" id="UP000594380"/>
    </source>
</evidence>
<keyword evidence="2" id="KW-1003">Cell membrane</keyword>
<dbReference type="RefSeq" id="WP_176111905.1">
    <property type="nucleotide sequence ID" value="NZ_JAALDK010000002.1"/>
</dbReference>
<evidence type="ECO:0000256" key="3">
    <source>
        <dbReference type="ARBA" id="ARBA00022692"/>
    </source>
</evidence>
<dbReference type="CDD" id="cd01610">
    <property type="entry name" value="PAP2_like"/>
    <property type="match status" value="1"/>
</dbReference>
<dbReference type="Proteomes" id="UP000821598">
    <property type="component" value="Unassembled WGS sequence"/>
</dbReference>
<dbReference type="Pfam" id="PF01569">
    <property type="entry name" value="PAP2"/>
    <property type="match status" value="1"/>
</dbReference>
<comment type="caution">
    <text evidence="9">The sequence shown here is derived from an EMBL/GenBank/DDBJ whole genome shotgun (WGS) entry which is preliminary data.</text>
</comment>
<dbReference type="EMBL" id="JAALDK010000002">
    <property type="protein sequence ID" value="NUY05479.1"/>
    <property type="molecule type" value="Genomic_DNA"/>
</dbReference>
<dbReference type="SUPFAM" id="SSF48317">
    <property type="entry name" value="Acid phosphatase/Vanadium-dependent haloperoxidase"/>
    <property type="match status" value="1"/>
</dbReference>
<keyword evidence="6 7" id="KW-0472">Membrane</keyword>
<comment type="subcellular location">
    <subcellularLocation>
        <location evidence="1">Cell membrane</location>
        <topology evidence="1">Multi-pass membrane protein</topology>
    </subcellularLocation>
</comment>
<feature type="transmembrane region" description="Helical" evidence="7">
    <location>
        <begin position="119"/>
        <end position="150"/>
    </location>
</feature>
<dbReference type="GO" id="GO:0005886">
    <property type="term" value="C:plasma membrane"/>
    <property type="evidence" value="ECO:0007669"/>
    <property type="project" value="UniProtKB-SubCell"/>
</dbReference>
<evidence type="ECO:0000313" key="9">
    <source>
        <dbReference type="EMBL" id="MBB5403510.1"/>
    </source>
</evidence>
<dbReference type="PANTHER" id="PTHR14969:SF62">
    <property type="entry name" value="DECAPRENYLPHOSPHORYL-5-PHOSPHORIBOSE PHOSPHATASE RV3807C-RELATED"/>
    <property type="match status" value="1"/>
</dbReference>
<evidence type="ECO:0000313" key="12">
    <source>
        <dbReference type="Proteomes" id="UP000592820"/>
    </source>
</evidence>
<evidence type="ECO:0000256" key="6">
    <source>
        <dbReference type="ARBA" id="ARBA00023136"/>
    </source>
</evidence>
<dbReference type="GO" id="GO:0050380">
    <property type="term" value="F:undecaprenyl-diphosphatase activity"/>
    <property type="evidence" value="ECO:0007669"/>
    <property type="project" value="UniProtKB-EC"/>
</dbReference>
<dbReference type="EC" id="3.6.1.27" evidence="9"/>
<evidence type="ECO:0000313" key="14">
    <source>
        <dbReference type="Proteomes" id="UP000821598"/>
    </source>
</evidence>